<dbReference type="InterPro" id="IPR046373">
    <property type="entry name" value="Acyl-CoA_Oxase/DH_mid-dom_sf"/>
</dbReference>
<dbReference type="InterPro" id="IPR006091">
    <property type="entry name" value="Acyl-CoA_Oxase/DH_mid-dom"/>
</dbReference>
<dbReference type="Gene3D" id="1.20.140.10">
    <property type="entry name" value="Butyryl-CoA Dehydrogenase, subunit A, domain 3"/>
    <property type="match status" value="1"/>
</dbReference>
<evidence type="ECO:0000259" key="13">
    <source>
        <dbReference type="Pfam" id="PF02770"/>
    </source>
</evidence>
<evidence type="ECO:0000256" key="7">
    <source>
        <dbReference type="ARBA" id="ARBA00058683"/>
    </source>
</evidence>
<dbReference type="InterPro" id="IPR037069">
    <property type="entry name" value="AcylCoA_DH/ox_N_sf"/>
</dbReference>
<feature type="domain" description="Acetyl-CoA dehydrogenase-like C-terminal" evidence="15">
    <location>
        <begin position="468"/>
        <end position="587"/>
    </location>
</feature>
<dbReference type="PANTHER" id="PTHR42803:SF1">
    <property type="entry name" value="BROAD-SPECIFICITY LINEAR ACYL-COA DEHYDROGENASE FADE5"/>
    <property type="match status" value="1"/>
</dbReference>
<dbReference type="EMBL" id="CP022272">
    <property type="protein sequence ID" value="ASJ96610.1"/>
    <property type="molecule type" value="Genomic_DNA"/>
</dbReference>
<dbReference type="Pfam" id="PF02771">
    <property type="entry name" value="Acyl-CoA_dh_N"/>
    <property type="match status" value="1"/>
</dbReference>
<keyword evidence="11" id="KW-0472">Membrane</keyword>
<feature type="transmembrane region" description="Helical" evidence="11">
    <location>
        <begin position="514"/>
        <end position="536"/>
    </location>
</feature>
<sequence>MPIYQAPLRDYQFILSELLNVYQRDDLQGFDDIDAELGDAILQGVADFTTEIMLPLNSVGDLEGCQLVDGEVKTPAGFKDAYRQYIDNGWATLTSDPEYGGQGLPECIGVFATEMKTATNMAFAMYPGLTHGAYAAIHAHGSEALKAKYLEKLVSGEWTGTMNLTEAHAGTDLALLRTKAKPVGEDTYAITGEKIFISSGDHDLADNIVHLVLARLPDAPAGVKGISLFAVPKYLINDDGTLGCRNGVEVSGLEHKMGIHGNSTCVMVFDGAIGELVGEPHQGLRAMFTMMNEARLGVGVQGLGVSEIAYQNALSYARDRLQGRALSGVKASESPADPILVHGDVRRMLMAQKAFNQGARALMGQQALWLDESHRHQDKTQAAKAAKLAALFTPVVKGFVTDQGFKACVDAQQVYGGHGYIHEWGMEQFVRDSRIAMIYEGTNGVQALDLVGRKLLGDRGEALGIWSEMVKPFVAEHLSDEALKPYLLPLMEASTDLEKATHFIVENGAKQPDIIGAASMPYMQILGIVALGWMWARMAVMAQQALERGEDQAFYANKLVTATFYMNYWAPQTLSLRRQIERSSLQLSELVDSDFD</sequence>
<feature type="domain" description="Acyl-CoA dehydrogenase/oxidase N-terminal" evidence="14">
    <location>
        <begin position="79"/>
        <end position="157"/>
    </location>
</feature>
<keyword evidence="4 10" id="KW-0274">FAD</keyword>
<organism evidence="16 17">
    <name type="scientific">Shewanella marisflavi</name>
    <dbReference type="NCBI Taxonomy" id="260364"/>
    <lineage>
        <taxon>Bacteria</taxon>
        <taxon>Pseudomonadati</taxon>
        <taxon>Pseudomonadota</taxon>
        <taxon>Gammaproteobacteria</taxon>
        <taxon>Alteromonadales</taxon>
        <taxon>Shewanellaceae</taxon>
        <taxon>Shewanella</taxon>
    </lineage>
</organism>
<evidence type="ECO:0000256" key="2">
    <source>
        <dbReference type="ARBA" id="ARBA00009347"/>
    </source>
</evidence>
<dbReference type="InterPro" id="IPR009100">
    <property type="entry name" value="AcylCoA_DH/oxidase_NM_dom_sf"/>
</dbReference>
<evidence type="ECO:0000256" key="1">
    <source>
        <dbReference type="ARBA" id="ARBA00001974"/>
    </source>
</evidence>
<evidence type="ECO:0000259" key="15">
    <source>
        <dbReference type="Pfam" id="PF12806"/>
    </source>
</evidence>
<feature type="domain" description="Acyl-CoA dehydrogenase/oxidase C-terminal" evidence="12">
    <location>
        <begin position="282"/>
        <end position="450"/>
    </location>
</feature>
<protein>
    <recommendedName>
        <fullName evidence="9">3-methylmercaptopropionyl-CoA dehydrogenase</fullName>
        <ecNumber evidence="8">1.3.99.41</ecNumber>
    </recommendedName>
</protein>
<evidence type="ECO:0000256" key="3">
    <source>
        <dbReference type="ARBA" id="ARBA00022630"/>
    </source>
</evidence>
<proteinExistence type="inferred from homology"/>
<dbReference type="KEGG" id="smav:CFF01_08410"/>
<keyword evidence="11" id="KW-1133">Transmembrane helix</keyword>
<feature type="domain" description="Acyl-CoA oxidase/dehydrogenase middle" evidence="13">
    <location>
        <begin position="162"/>
        <end position="270"/>
    </location>
</feature>
<evidence type="ECO:0000256" key="8">
    <source>
        <dbReference type="ARBA" id="ARBA00066694"/>
    </source>
</evidence>
<evidence type="ECO:0000256" key="4">
    <source>
        <dbReference type="ARBA" id="ARBA00022827"/>
    </source>
</evidence>
<dbReference type="EC" id="1.3.99.41" evidence="8"/>
<evidence type="ECO:0000256" key="6">
    <source>
        <dbReference type="ARBA" id="ARBA00051388"/>
    </source>
</evidence>
<evidence type="ECO:0000256" key="10">
    <source>
        <dbReference type="RuleBase" id="RU362125"/>
    </source>
</evidence>
<name>A0AAC9XN83_9GAMM</name>
<evidence type="ECO:0000259" key="12">
    <source>
        <dbReference type="Pfam" id="PF00441"/>
    </source>
</evidence>
<dbReference type="Pfam" id="PF02770">
    <property type="entry name" value="Acyl-CoA_dh_M"/>
    <property type="match status" value="1"/>
</dbReference>
<gene>
    <name evidence="16" type="ORF">CFF01_08410</name>
</gene>
<keyword evidence="11" id="KW-0812">Transmembrane</keyword>
<dbReference type="Pfam" id="PF12806">
    <property type="entry name" value="Acyl-CoA_dh_C"/>
    <property type="match status" value="1"/>
</dbReference>
<keyword evidence="5 10" id="KW-0560">Oxidoreductase</keyword>
<dbReference type="GO" id="GO:0016627">
    <property type="term" value="F:oxidoreductase activity, acting on the CH-CH group of donors"/>
    <property type="evidence" value="ECO:0007669"/>
    <property type="project" value="InterPro"/>
</dbReference>
<comment type="cofactor">
    <cofactor evidence="1 10">
        <name>FAD</name>
        <dbReference type="ChEBI" id="CHEBI:57692"/>
    </cofactor>
</comment>
<dbReference type="InterPro" id="IPR052166">
    <property type="entry name" value="Diverse_Acyl-CoA_DH"/>
</dbReference>
<dbReference type="InterPro" id="IPR036250">
    <property type="entry name" value="AcylCo_DH-like_C"/>
</dbReference>
<dbReference type="SUPFAM" id="SSF47203">
    <property type="entry name" value="Acyl-CoA dehydrogenase C-terminal domain-like"/>
    <property type="match status" value="1"/>
</dbReference>
<dbReference type="Proteomes" id="UP000198233">
    <property type="component" value="Chromosome"/>
</dbReference>
<keyword evidence="3 10" id="KW-0285">Flavoprotein</keyword>
<dbReference type="InterPro" id="IPR009075">
    <property type="entry name" value="AcylCo_DH/oxidase_C"/>
</dbReference>
<dbReference type="InterPro" id="IPR013786">
    <property type="entry name" value="AcylCoA_DH/ox_N"/>
</dbReference>
<reference evidence="16 17" key="1">
    <citation type="submission" date="2017-06" db="EMBL/GenBank/DDBJ databases">
        <title>Complete genome sequence of Shewanella marisflavi EP1 associated with anaerobic 2,4-dinitrotoluene reduction and salt tolerance.</title>
        <authorList>
            <person name="Huang J."/>
        </authorList>
    </citation>
    <scope>NUCLEOTIDE SEQUENCE [LARGE SCALE GENOMIC DNA]</scope>
    <source>
        <strain evidence="16 17">EP1</strain>
    </source>
</reference>
<dbReference type="AlphaFoldDB" id="A0AAC9XN83"/>
<comment type="function">
    <text evidence="7">Involved in the assimilation of dimethylsulphoniopropionate (DMSP), an important compound in the fixation of carbon in marine phytoplankton, by mediating the conversion of 3-(methylthio)propanoyl-CoA (MMPA-CoA) to 3-(methylthio)acryloyl-CoA (MTA-CoA).</text>
</comment>
<dbReference type="InterPro" id="IPR025878">
    <property type="entry name" value="Acyl-CoA_dh-like_C_dom"/>
</dbReference>
<dbReference type="Pfam" id="PF00441">
    <property type="entry name" value="Acyl-CoA_dh_1"/>
    <property type="match status" value="1"/>
</dbReference>
<dbReference type="RefSeq" id="WP_088904501.1">
    <property type="nucleotide sequence ID" value="NZ_CP022272.1"/>
</dbReference>
<accession>A0AAC9XN83</accession>
<dbReference type="SUPFAM" id="SSF56645">
    <property type="entry name" value="Acyl-CoA dehydrogenase NM domain-like"/>
    <property type="match status" value="1"/>
</dbReference>
<evidence type="ECO:0000256" key="11">
    <source>
        <dbReference type="SAM" id="Phobius"/>
    </source>
</evidence>
<evidence type="ECO:0000256" key="5">
    <source>
        <dbReference type="ARBA" id="ARBA00023002"/>
    </source>
</evidence>
<dbReference type="GO" id="GO:0050660">
    <property type="term" value="F:flavin adenine dinucleotide binding"/>
    <property type="evidence" value="ECO:0007669"/>
    <property type="project" value="InterPro"/>
</dbReference>
<comment type="catalytic activity">
    <reaction evidence="6">
        <text>3-(methylsulfanyl)propanoyl-CoA + oxidized [electron-transfer flavoprotein] + H(+) = 3-(methylsulfanyl)acryloyl-CoA + reduced [electron-transfer flavoprotein]</text>
        <dbReference type="Rhea" id="RHEA:52612"/>
        <dbReference type="Rhea" id="RHEA-COMP:10685"/>
        <dbReference type="Rhea" id="RHEA-COMP:10686"/>
        <dbReference type="ChEBI" id="CHEBI:15378"/>
        <dbReference type="ChEBI" id="CHEBI:57692"/>
        <dbReference type="ChEBI" id="CHEBI:58307"/>
        <dbReference type="ChEBI" id="CHEBI:82815"/>
        <dbReference type="ChEBI" id="CHEBI:84994"/>
        <dbReference type="EC" id="1.3.99.41"/>
    </reaction>
    <physiologicalReaction direction="left-to-right" evidence="6">
        <dbReference type="Rhea" id="RHEA:52613"/>
    </physiologicalReaction>
</comment>
<dbReference type="Gene3D" id="2.40.110.10">
    <property type="entry name" value="Butyryl-CoA Dehydrogenase, subunit A, domain 2"/>
    <property type="match status" value="1"/>
</dbReference>
<evidence type="ECO:0000259" key="14">
    <source>
        <dbReference type="Pfam" id="PF02771"/>
    </source>
</evidence>
<evidence type="ECO:0000313" key="17">
    <source>
        <dbReference type="Proteomes" id="UP000198233"/>
    </source>
</evidence>
<comment type="similarity">
    <text evidence="2 10">Belongs to the acyl-CoA dehydrogenase family.</text>
</comment>
<dbReference type="Gene3D" id="1.10.540.10">
    <property type="entry name" value="Acyl-CoA dehydrogenase/oxidase, N-terminal domain"/>
    <property type="match status" value="1"/>
</dbReference>
<evidence type="ECO:0000256" key="9">
    <source>
        <dbReference type="ARBA" id="ARBA00069043"/>
    </source>
</evidence>
<dbReference type="PANTHER" id="PTHR42803">
    <property type="entry name" value="ACYL-COA DEHYDROGENASE"/>
    <property type="match status" value="1"/>
</dbReference>
<dbReference type="FunFam" id="2.40.110.10:FF:000031">
    <property type="entry name" value="Acyl-CoA dehydrogenase, putative"/>
    <property type="match status" value="1"/>
</dbReference>
<evidence type="ECO:0000313" key="16">
    <source>
        <dbReference type="EMBL" id="ASJ96610.1"/>
    </source>
</evidence>